<keyword evidence="1" id="KW-0812">Transmembrane</keyword>
<keyword evidence="1" id="KW-0472">Membrane</keyword>
<feature type="transmembrane region" description="Helical" evidence="1">
    <location>
        <begin position="51"/>
        <end position="74"/>
    </location>
</feature>
<evidence type="ECO:0000313" key="3">
    <source>
        <dbReference type="Proteomes" id="UP000603904"/>
    </source>
</evidence>
<keyword evidence="3" id="KW-1185">Reference proteome</keyword>
<gene>
    <name evidence="2" type="ORF">Mco01_06900</name>
</gene>
<name>A0ABQ4FSA2_9ACTN</name>
<keyword evidence="1" id="KW-1133">Transmembrane helix</keyword>
<evidence type="ECO:0000313" key="2">
    <source>
        <dbReference type="EMBL" id="GIH37690.1"/>
    </source>
</evidence>
<accession>A0ABQ4FSA2</accession>
<dbReference type="EMBL" id="BOOC01000002">
    <property type="protein sequence ID" value="GIH37690.1"/>
    <property type="molecule type" value="Genomic_DNA"/>
</dbReference>
<reference evidence="2 3" key="1">
    <citation type="submission" date="2021-01" db="EMBL/GenBank/DDBJ databases">
        <title>Whole genome shotgun sequence of Microbispora corallina NBRC 16416.</title>
        <authorList>
            <person name="Komaki H."/>
            <person name="Tamura T."/>
        </authorList>
    </citation>
    <scope>NUCLEOTIDE SEQUENCE [LARGE SCALE GENOMIC DNA]</scope>
    <source>
        <strain evidence="2 3">NBRC 16416</strain>
    </source>
</reference>
<dbReference type="RefSeq" id="WP_204055404.1">
    <property type="nucleotide sequence ID" value="NZ_BAAAGP010000001.1"/>
</dbReference>
<protein>
    <submittedName>
        <fullName evidence="2">Uncharacterized protein</fullName>
    </submittedName>
</protein>
<evidence type="ECO:0000256" key="1">
    <source>
        <dbReference type="SAM" id="Phobius"/>
    </source>
</evidence>
<dbReference type="Proteomes" id="UP000603904">
    <property type="component" value="Unassembled WGS sequence"/>
</dbReference>
<organism evidence="2 3">
    <name type="scientific">Microbispora corallina</name>
    <dbReference type="NCBI Taxonomy" id="83302"/>
    <lineage>
        <taxon>Bacteria</taxon>
        <taxon>Bacillati</taxon>
        <taxon>Actinomycetota</taxon>
        <taxon>Actinomycetes</taxon>
        <taxon>Streptosporangiales</taxon>
        <taxon>Streptosporangiaceae</taxon>
        <taxon>Microbispora</taxon>
    </lineage>
</organism>
<comment type="caution">
    <text evidence="2">The sequence shown here is derived from an EMBL/GenBank/DDBJ whole genome shotgun (WGS) entry which is preliminary data.</text>
</comment>
<feature type="transmembrane region" description="Helical" evidence="1">
    <location>
        <begin position="20"/>
        <end position="45"/>
    </location>
</feature>
<sequence>MLLTILITVYWYRRRVHDRLVARLNGPLTAAYTITMAAFAFGVFLLPDHPAPVWVTALVAVSVVAGLPLVWGAWRLLASR</sequence>
<proteinExistence type="predicted"/>